<evidence type="ECO:0008006" key="3">
    <source>
        <dbReference type="Google" id="ProtNLM"/>
    </source>
</evidence>
<keyword evidence="1" id="KW-0732">Signal</keyword>
<feature type="signal peptide" evidence="1">
    <location>
        <begin position="1"/>
        <end position="20"/>
    </location>
</feature>
<name>A0A2A4JGI3_HELVI</name>
<accession>A0A2A4JGI3</accession>
<comment type="caution">
    <text evidence="2">The sequence shown here is derived from an EMBL/GenBank/DDBJ whole genome shotgun (WGS) entry which is preliminary data.</text>
</comment>
<evidence type="ECO:0000256" key="1">
    <source>
        <dbReference type="SAM" id="SignalP"/>
    </source>
</evidence>
<dbReference type="AlphaFoldDB" id="A0A2A4JGI3"/>
<organism evidence="2">
    <name type="scientific">Heliothis virescens</name>
    <name type="common">Tobacco budworm moth</name>
    <dbReference type="NCBI Taxonomy" id="7102"/>
    <lineage>
        <taxon>Eukaryota</taxon>
        <taxon>Metazoa</taxon>
        <taxon>Ecdysozoa</taxon>
        <taxon>Arthropoda</taxon>
        <taxon>Hexapoda</taxon>
        <taxon>Insecta</taxon>
        <taxon>Pterygota</taxon>
        <taxon>Neoptera</taxon>
        <taxon>Endopterygota</taxon>
        <taxon>Lepidoptera</taxon>
        <taxon>Glossata</taxon>
        <taxon>Ditrysia</taxon>
        <taxon>Noctuoidea</taxon>
        <taxon>Noctuidae</taxon>
        <taxon>Heliothinae</taxon>
        <taxon>Heliothis</taxon>
    </lineage>
</organism>
<dbReference type="EMBL" id="NWSH01001653">
    <property type="protein sequence ID" value="PCG70523.1"/>
    <property type="molecule type" value="Genomic_DNA"/>
</dbReference>
<proteinExistence type="predicted"/>
<sequence length="285" mass="31115">MNKIGGVFVVYILVVAATGAADLKSTSQSKATSKAEQSSKTKEPVTAIKVSPIHHVSAHASVSHGMGVASIAGVESRNGRVSSISGVKFYPSADSMVKTDSKGNYIFKSSDSKMGMPLTITKQGDGVSGTIRIMPGSVSVSSSANSGSASASAGPKITGFDSWSTPFMTPMMNDILFPEPFPAFPNIAYNTKMYEPKFQRIPELKFQKIPEPKFQRIPEPKFERIPEPSFPKISQPSFARVQQSSFTPRSQDPWGNDMFKNALPQYDIMGPAWYYPTFNPYLNFW</sequence>
<gene>
    <name evidence="2" type="ORF">B5V51_2858</name>
</gene>
<reference evidence="2" key="1">
    <citation type="submission" date="2017-09" db="EMBL/GenBank/DDBJ databases">
        <title>Contemporary evolution of a Lepidopteran species, Heliothis virescens, in response to modern agricultural practices.</title>
        <authorList>
            <person name="Fritz M.L."/>
            <person name="Deyonke A.M."/>
            <person name="Papanicolaou A."/>
            <person name="Micinski S."/>
            <person name="Westbrook J."/>
            <person name="Gould F."/>
        </authorList>
    </citation>
    <scope>NUCLEOTIDE SEQUENCE [LARGE SCALE GENOMIC DNA]</scope>
    <source>
        <strain evidence="2">HvINT-</strain>
        <tissue evidence="2">Whole body</tissue>
    </source>
</reference>
<protein>
    <recommendedName>
        <fullName evidence="3">DUF4774 domain-containing protein</fullName>
    </recommendedName>
</protein>
<evidence type="ECO:0000313" key="2">
    <source>
        <dbReference type="EMBL" id="PCG70523.1"/>
    </source>
</evidence>
<dbReference type="Pfam" id="PF02389">
    <property type="entry name" value="Cornifin"/>
    <property type="match status" value="1"/>
</dbReference>
<feature type="chain" id="PRO_5012697872" description="DUF4774 domain-containing protein" evidence="1">
    <location>
        <begin position="21"/>
        <end position="285"/>
    </location>
</feature>